<reference evidence="2" key="1">
    <citation type="submission" date="2021-06" db="EMBL/GenBank/DDBJ databases">
        <authorList>
            <person name="Huq M.A."/>
        </authorList>
    </citation>
    <scope>NUCLEOTIDE SEQUENCE</scope>
    <source>
        <strain evidence="2">MAH-26</strain>
    </source>
</reference>
<name>A0A9E2W7F4_9BACT</name>
<evidence type="ECO:0000313" key="2">
    <source>
        <dbReference type="EMBL" id="MBV4356162.1"/>
    </source>
</evidence>
<evidence type="ECO:0000259" key="1">
    <source>
        <dbReference type="Pfam" id="PF22818"/>
    </source>
</evidence>
<dbReference type="Pfam" id="PF22818">
    <property type="entry name" value="ApeI-like"/>
    <property type="match status" value="1"/>
</dbReference>
<comment type="caution">
    <text evidence="2">The sequence shown here is derived from an EMBL/GenBank/DDBJ whole genome shotgun (WGS) entry which is preliminary data.</text>
</comment>
<accession>A0A9E2W7F4</accession>
<dbReference type="EMBL" id="JAHSPG010000002">
    <property type="protein sequence ID" value="MBV4356162.1"/>
    <property type="molecule type" value="Genomic_DNA"/>
</dbReference>
<proteinExistence type="predicted"/>
<dbReference type="RefSeq" id="WP_217789725.1">
    <property type="nucleotide sequence ID" value="NZ_JAHSPG010000002.1"/>
</dbReference>
<dbReference type="Proteomes" id="UP000812270">
    <property type="component" value="Unassembled WGS sequence"/>
</dbReference>
<protein>
    <submittedName>
        <fullName evidence="2">3-hydroxyacyl-ACP dehydratase</fullName>
    </submittedName>
</protein>
<gene>
    <name evidence="2" type="ORF">KTO63_03315</name>
</gene>
<feature type="domain" description="ApeI dehydratase-like" evidence="1">
    <location>
        <begin position="15"/>
        <end position="93"/>
    </location>
</feature>
<keyword evidence="3" id="KW-1185">Reference proteome</keyword>
<organism evidence="2 3">
    <name type="scientific">Pinibacter aurantiacus</name>
    <dbReference type="NCBI Taxonomy" id="2851599"/>
    <lineage>
        <taxon>Bacteria</taxon>
        <taxon>Pseudomonadati</taxon>
        <taxon>Bacteroidota</taxon>
        <taxon>Chitinophagia</taxon>
        <taxon>Chitinophagales</taxon>
        <taxon>Chitinophagaceae</taxon>
        <taxon>Pinibacter</taxon>
    </lineage>
</organism>
<dbReference type="AlphaFoldDB" id="A0A9E2W7F4"/>
<evidence type="ECO:0000313" key="3">
    <source>
        <dbReference type="Proteomes" id="UP000812270"/>
    </source>
</evidence>
<dbReference type="InterPro" id="IPR054545">
    <property type="entry name" value="ApeI-like"/>
</dbReference>
<sequence>MILLNDFFTIQHLHSEQELITADIEINPQHKIFEGHFPGQPVVPGVCMMQIVKEVLEDALDISTNLSKALDLKFLLVINPLETKSLQVKIKYSLPENDQYSLQAELVNGDKCFFKFKGSFVRQNELAERN</sequence>